<dbReference type="InterPro" id="IPR004358">
    <property type="entry name" value="Sig_transdc_His_kin-like_C"/>
</dbReference>
<dbReference type="Pfam" id="PF00512">
    <property type="entry name" value="HisKA"/>
    <property type="match status" value="1"/>
</dbReference>
<dbReference type="SUPFAM" id="SSF55874">
    <property type="entry name" value="ATPase domain of HSP90 chaperone/DNA topoisomerase II/histidine kinase"/>
    <property type="match status" value="1"/>
</dbReference>
<dbReference type="EMBL" id="CP062796">
    <property type="protein sequence ID" value="QUL97894.1"/>
    <property type="molecule type" value="Genomic_DNA"/>
</dbReference>
<keyword evidence="5" id="KW-0808">Transferase</keyword>
<keyword evidence="10 11" id="KW-0472">Membrane</keyword>
<dbReference type="EC" id="2.7.13.3" evidence="3"/>
<dbReference type="InterPro" id="IPR036097">
    <property type="entry name" value="HisK_dim/P_sf"/>
</dbReference>
<evidence type="ECO:0000259" key="13">
    <source>
        <dbReference type="PROSITE" id="PS50885"/>
    </source>
</evidence>
<dbReference type="CDD" id="cd06225">
    <property type="entry name" value="HAMP"/>
    <property type="match status" value="1"/>
</dbReference>
<accession>A0AAT9LA34</accession>
<dbReference type="AlphaFoldDB" id="A0AAT9LA34"/>
<keyword evidence="8 11" id="KW-1133">Transmembrane helix</keyword>
<dbReference type="SMART" id="SM00304">
    <property type="entry name" value="HAMP"/>
    <property type="match status" value="1"/>
</dbReference>
<dbReference type="CDD" id="cd00082">
    <property type="entry name" value="HisKA"/>
    <property type="match status" value="1"/>
</dbReference>
<dbReference type="GO" id="GO:0000155">
    <property type="term" value="F:phosphorelay sensor kinase activity"/>
    <property type="evidence" value="ECO:0007669"/>
    <property type="project" value="InterPro"/>
</dbReference>
<gene>
    <name evidence="14" type="ORF">IMF26_07365</name>
</gene>
<evidence type="ECO:0000313" key="14">
    <source>
        <dbReference type="EMBL" id="QUL97894.1"/>
    </source>
</evidence>
<dbReference type="PANTHER" id="PTHR45436:SF5">
    <property type="entry name" value="SENSOR HISTIDINE KINASE TRCS"/>
    <property type="match status" value="1"/>
</dbReference>
<dbReference type="SUPFAM" id="SSF47384">
    <property type="entry name" value="Homodimeric domain of signal transducing histidine kinase"/>
    <property type="match status" value="1"/>
</dbReference>
<evidence type="ECO:0000256" key="8">
    <source>
        <dbReference type="ARBA" id="ARBA00022989"/>
    </source>
</evidence>
<dbReference type="Pfam" id="PF00672">
    <property type="entry name" value="HAMP"/>
    <property type="match status" value="1"/>
</dbReference>
<evidence type="ECO:0000256" key="10">
    <source>
        <dbReference type="ARBA" id="ARBA00023136"/>
    </source>
</evidence>
<dbReference type="SMART" id="SM00387">
    <property type="entry name" value="HATPase_c"/>
    <property type="match status" value="1"/>
</dbReference>
<evidence type="ECO:0000256" key="1">
    <source>
        <dbReference type="ARBA" id="ARBA00000085"/>
    </source>
</evidence>
<dbReference type="Pfam" id="PF02518">
    <property type="entry name" value="HATPase_c"/>
    <property type="match status" value="1"/>
</dbReference>
<evidence type="ECO:0000256" key="2">
    <source>
        <dbReference type="ARBA" id="ARBA00004370"/>
    </source>
</evidence>
<protein>
    <recommendedName>
        <fullName evidence="3">histidine kinase</fullName>
        <ecNumber evidence="3">2.7.13.3</ecNumber>
    </recommendedName>
</protein>
<dbReference type="SMART" id="SM00388">
    <property type="entry name" value="HisKA"/>
    <property type="match status" value="1"/>
</dbReference>
<dbReference type="Gene3D" id="1.10.287.130">
    <property type="match status" value="1"/>
</dbReference>
<dbReference type="Gene3D" id="6.10.340.10">
    <property type="match status" value="1"/>
</dbReference>
<keyword evidence="6 11" id="KW-0812">Transmembrane</keyword>
<evidence type="ECO:0000256" key="3">
    <source>
        <dbReference type="ARBA" id="ARBA00012438"/>
    </source>
</evidence>
<dbReference type="KEGG" id="fcz:IMF26_07365"/>
<dbReference type="CDD" id="cd00075">
    <property type="entry name" value="HATPase"/>
    <property type="match status" value="1"/>
</dbReference>
<evidence type="ECO:0000256" key="11">
    <source>
        <dbReference type="SAM" id="Phobius"/>
    </source>
</evidence>
<dbReference type="InterPro" id="IPR003594">
    <property type="entry name" value="HATPase_dom"/>
</dbReference>
<feature type="domain" description="HAMP" evidence="13">
    <location>
        <begin position="193"/>
        <end position="245"/>
    </location>
</feature>
<evidence type="ECO:0000256" key="6">
    <source>
        <dbReference type="ARBA" id="ARBA00022692"/>
    </source>
</evidence>
<sequence length="475" mass="51859">MRFRSISTRIFLCYLLAICLSTLVAGVSFYSLVRRYIEREAGLALAREAGAFAQSLASGSRRGHWPLRGIPSPMIFIFGGRPIESHYVVTDRDGSVISASSPEDFPIGSRWDQVWPEGSMAGQPADRPVTRYGRDFVAGVAAIPGSPDSPGMVIVYTRRSVLQTLNMVFWKYLIQGFGIGALVAAGFTVYLTSRIVHPLSVLRDKVRELGRLNFDVGLDLGRNDEIGELAMAFDDMARRLSEHDQAMRRFLHNTSHELKTPLMSIRGYAEGIRDGVFEGDEVGLALDVITAECQRLQAQVDELLYLGRLESPSERYELEPLVLRKVAEGVLAALKGWLETEGLTVDLDIPPDLTVLADKDKLECLLRNLLSNAIRHATNRILVSAKDDAAEGFTEIEVKDDGPGFSPEDLPNVFMPFYRGRGGEAGLGLAIVKAIAEGHRGWAVAENAAGGGAIVRIGLPKNPGAVSTVNVQPGR</sequence>
<dbReference type="GO" id="GO:0005886">
    <property type="term" value="C:plasma membrane"/>
    <property type="evidence" value="ECO:0007669"/>
    <property type="project" value="TreeGrafter"/>
</dbReference>
<organism evidence="14">
    <name type="scientific">Candidatus Fermentithermobacillus carboniphilus</name>
    <dbReference type="NCBI Taxonomy" id="3085328"/>
    <lineage>
        <taxon>Bacteria</taxon>
        <taxon>Bacillati</taxon>
        <taxon>Bacillota</taxon>
        <taxon>Candidatus Fermentithermobacillia</taxon>
        <taxon>Candidatus Fermentithermobacillales</taxon>
        <taxon>Candidatus Fermentithermobacillaceae</taxon>
        <taxon>Candidatus Fermentithermobacillus</taxon>
    </lineage>
</organism>
<dbReference type="InterPro" id="IPR003660">
    <property type="entry name" value="HAMP_dom"/>
</dbReference>
<dbReference type="InterPro" id="IPR050428">
    <property type="entry name" value="TCS_sensor_his_kinase"/>
</dbReference>
<dbReference type="PANTHER" id="PTHR45436">
    <property type="entry name" value="SENSOR HISTIDINE KINASE YKOH"/>
    <property type="match status" value="1"/>
</dbReference>
<dbReference type="PRINTS" id="PR00344">
    <property type="entry name" value="BCTRLSENSOR"/>
</dbReference>
<dbReference type="SUPFAM" id="SSF158472">
    <property type="entry name" value="HAMP domain-like"/>
    <property type="match status" value="1"/>
</dbReference>
<evidence type="ECO:0000256" key="7">
    <source>
        <dbReference type="ARBA" id="ARBA00022777"/>
    </source>
</evidence>
<evidence type="ECO:0000256" key="4">
    <source>
        <dbReference type="ARBA" id="ARBA00022553"/>
    </source>
</evidence>
<dbReference type="PROSITE" id="PS50109">
    <property type="entry name" value="HIS_KIN"/>
    <property type="match status" value="1"/>
</dbReference>
<dbReference type="PROSITE" id="PS50885">
    <property type="entry name" value="HAMP"/>
    <property type="match status" value="1"/>
</dbReference>
<dbReference type="InterPro" id="IPR005467">
    <property type="entry name" value="His_kinase_dom"/>
</dbReference>
<name>A0AAT9LA34_9FIRM</name>
<feature type="transmembrane region" description="Helical" evidence="11">
    <location>
        <begin position="169"/>
        <end position="191"/>
    </location>
</feature>
<dbReference type="Gene3D" id="3.30.565.10">
    <property type="entry name" value="Histidine kinase-like ATPase, C-terminal domain"/>
    <property type="match status" value="1"/>
</dbReference>
<proteinExistence type="predicted"/>
<keyword evidence="4" id="KW-0597">Phosphoprotein</keyword>
<keyword evidence="9" id="KW-0902">Two-component regulatory system</keyword>
<dbReference type="InterPro" id="IPR003661">
    <property type="entry name" value="HisK_dim/P_dom"/>
</dbReference>
<reference evidence="14" key="1">
    <citation type="submission" date="2020-10" db="EMBL/GenBank/DDBJ databases">
        <authorList>
            <person name="Kadnikov V."/>
            <person name="Beletsky A.V."/>
            <person name="Mardanov A.V."/>
            <person name="Karnachuk O.V."/>
            <person name="Ravin N.V."/>
        </authorList>
    </citation>
    <scope>NUCLEOTIDE SEQUENCE</scope>
    <source>
        <strain evidence="14">Bu02</strain>
    </source>
</reference>
<comment type="subcellular location">
    <subcellularLocation>
        <location evidence="2">Membrane</location>
    </subcellularLocation>
</comment>
<feature type="domain" description="Histidine kinase" evidence="12">
    <location>
        <begin position="253"/>
        <end position="463"/>
    </location>
</feature>
<evidence type="ECO:0000259" key="12">
    <source>
        <dbReference type="PROSITE" id="PS50109"/>
    </source>
</evidence>
<evidence type="ECO:0000256" key="5">
    <source>
        <dbReference type="ARBA" id="ARBA00022679"/>
    </source>
</evidence>
<evidence type="ECO:0000256" key="9">
    <source>
        <dbReference type="ARBA" id="ARBA00023012"/>
    </source>
</evidence>
<keyword evidence="7 14" id="KW-0418">Kinase</keyword>
<reference evidence="14" key="2">
    <citation type="journal article" date="2023" name="Biology">
        <title>Prokaryotic Life Associated with Coal-Fire Gas Vents Revealed by Metagenomics.</title>
        <authorList>
            <person name="Kadnikov V.V."/>
            <person name="Mardanov A.V."/>
            <person name="Beletsky A.V."/>
            <person name="Karnachuk O.V."/>
            <person name="Ravin N.V."/>
        </authorList>
    </citation>
    <scope>NUCLEOTIDE SEQUENCE</scope>
    <source>
        <strain evidence="14">Bu02</strain>
    </source>
</reference>
<comment type="catalytic activity">
    <reaction evidence="1">
        <text>ATP + protein L-histidine = ADP + protein N-phospho-L-histidine.</text>
        <dbReference type="EC" id="2.7.13.3"/>
    </reaction>
</comment>
<dbReference type="InterPro" id="IPR036890">
    <property type="entry name" value="HATPase_C_sf"/>
</dbReference>